<name>A0A4W5M016_9TELE</name>
<feature type="domain" description="Sushi" evidence="6">
    <location>
        <begin position="1"/>
        <end position="45"/>
    </location>
</feature>
<evidence type="ECO:0000256" key="1">
    <source>
        <dbReference type="ARBA" id="ARBA00022659"/>
    </source>
</evidence>
<dbReference type="SUPFAM" id="SSF57535">
    <property type="entry name" value="Complement control module/SCR domain"/>
    <property type="match status" value="2"/>
</dbReference>
<evidence type="ECO:0000259" key="6">
    <source>
        <dbReference type="PROSITE" id="PS50923"/>
    </source>
</evidence>
<evidence type="ECO:0000313" key="7">
    <source>
        <dbReference type="Ensembl" id="ENSHHUP00000032006.1"/>
    </source>
</evidence>
<evidence type="ECO:0000313" key="8">
    <source>
        <dbReference type="Proteomes" id="UP000314982"/>
    </source>
</evidence>
<protein>
    <recommendedName>
        <fullName evidence="6">Sushi domain-containing protein</fullName>
    </recommendedName>
</protein>
<reference evidence="8" key="1">
    <citation type="submission" date="2018-06" db="EMBL/GenBank/DDBJ databases">
        <title>Genome assembly of Danube salmon.</title>
        <authorList>
            <person name="Macqueen D.J."/>
            <person name="Gundappa M.K."/>
        </authorList>
    </citation>
    <scope>NUCLEOTIDE SEQUENCE [LARGE SCALE GENOMIC DNA]</scope>
</reference>
<proteinExistence type="predicted"/>
<evidence type="ECO:0000256" key="4">
    <source>
        <dbReference type="ARBA" id="ARBA00023180"/>
    </source>
</evidence>
<organism evidence="7 8">
    <name type="scientific">Hucho hucho</name>
    <name type="common">huchen</name>
    <dbReference type="NCBI Taxonomy" id="62062"/>
    <lineage>
        <taxon>Eukaryota</taxon>
        <taxon>Metazoa</taxon>
        <taxon>Chordata</taxon>
        <taxon>Craniata</taxon>
        <taxon>Vertebrata</taxon>
        <taxon>Euteleostomi</taxon>
        <taxon>Actinopterygii</taxon>
        <taxon>Neopterygii</taxon>
        <taxon>Teleostei</taxon>
        <taxon>Protacanthopterygii</taxon>
        <taxon>Salmoniformes</taxon>
        <taxon>Salmonidae</taxon>
        <taxon>Salmoninae</taxon>
        <taxon>Hucho</taxon>
    </lineage>
</organism>
<dbReference type="InterPro" id="IPR000436">
    <property type="entry name" value="Sushi_SCR_CCP_dom"/>
</dbReference>
<reference evidence="7" key="3">
    <citation type="submission" date="2025-09" db="UniProtKB">
        <authorList>
            <consortium name="Ensembl"/>
        </authorList>
    </citation>
    <scope>IDENTIFICATION</scope>
</reference>
<accession>A0A4W5M016</accession>
<dbReference type="CDD" id="cd00033">
    <property type="entry name" value="CCP"/>
    <property type="match status" value="2"/>
</dbReference>
<evidence type="ECO:0000256" key="5">
    <source>
        <dbReference type="PROSITE-ProRule" id="PRU00302"/>
    </source>
</evidence>
<dbReference type="PANTHER" id="PTHR19325">
    <property type="entry name" value="COMPLEMENT COMPONENT-RELATED SUSHI DOMAIN-CONTAINING"/>
    <property type="match status" value="1"/>
</dbReference>
<dbReference type="Pfam" id="PF00084">
    <property type="entry name" value="Sushi"/>
    <property type="match status" value="1"/>
</dbReference>
<evidence type="ECO:0000256" key="3">
    <source>
        <dbReference type="ARBA" id="ARBA00023157"/>
    </source>
</evidence>
<reference evidence="7" key="2">
    <citation type="submission" date="2025-08" db="UniProtKB">
        <authorList>
            <consortium name="Ensembl"/>
        </authorList>
    </citation>
    <scope>IDENTIFICATION</scope>
</reference>
<keyword evidence="3 5" id="KW-1015">Disulfide bond</keyword>
<dbReference type="InterPro" id="IPR050350">
    <property type="entry name" value="Compl-Cell_Adhes-Reg"/>
</dbReference>
<dbReference type="Gene3D" id="2.10.70.10">
    <property type="entry name" value="Complement Module, domain 1"/>
    <property type="match status" value="2"/>
</dbReference>
<evidence type="ECO:0000256" key="2">
    <source>
        <dbReference type="ARBA" id="ARBA00022737"/>
    </source>
</evidence>
<dbReference type="AlphaFoldDB" id="A0A4W5M016"/>
<dbReference type="STRING" id="62062.ENSHHUP00000032006"/>
<sequence length="103" mass="11326">MKGTNFTFGSKVTFSCVKGFVPGDPYEIQCEANLKWNSAPPVCQPVTCGEPPHVGNADFTLKGKTYLSTVIYSCAEGYRLGWNVCPGLSFLFFYPHSISELEC</sequence>
<keyword evidence="2" id="KW-0677">Repeat</keyword>
<dbReference type="Proteomes" id="UP000314982">
    <property type="component" value="Unassembled WGS sequence"/>
</dbReference>
<comment type="caution">
    <text evidence="5">Lacks conserved residue(s) required for the propagation of feature annotation.</text>
</comment>
<keyword evidence="8" id="KW-1185">Reference proteome</keyword>
<keyword evidence="1 5" id="KW-0768">Sushi</keyword>
<dbReference type="InterPro" id="IPR035976">
    <property type="entry name" value="Sushi/SCR/CCP_sf"/>
</dbReference>
<dbReference type="Ensembl" id="ENSHHUT00000033317.1">
    <property type="protein sequence ID" value="ENSHHUP00000032006.1"/>
    <property type="gene ID" value="ENSHHUG00000020308.1"/>
</dbReference>
<dbReference type="PROSITE" id="PS50923">
    <property type="entry name" value="SUSHI"/>
    <property type="match status" value="1"/>
</dbReference>
<dbReference type="PANTHER" id="PTHR19325:SF575">
    <property type="entry name" value="LOCOMOTION-RELATED PROTEIN HIKARU GENKI"/>
    <property type="match status" value="1"/>
</dbReference>
<keyword evidence="4" id="KW-0325">Glycoprotein</keyword>
<feature type="disulfide bond" evidence="5">
    <location>
        <begin position="16"/>
        <end position="43"/>
    </location>
</feature>